<accession>S8G3K4</accession>
<dbReference type="InterPro" id="IPR013724">
    <property type="entry name" value="GIT_SHD"/>
</dbReference>
<dbReference type="AlphaFoldDB" id="S8G3K4"/>
<dbReference type="Pfam" id="PF08518">
    <property type="entry name" value="GIT_SHD"/>
    <property type="match status" value="2"/>
</dbReference>
<proteinExistence type="predicted"/>
<dbReference type="HOGENOM" id="CLU_1619044_0_0_1"/>
<feature type="region of interest" description="Disordered" evidence="1">
    <location>
        <begin position="1"/>
        <end position="24"/>
    </location>
</feature>
<dbReference type="STRING" id="743788.S8G3K4"/>
<dbReference type="EMBL" id="KE504125">
    <property type="protein sequence ID" value="EPT04865.1"/>
    <property type="molecule type" value="Genomic_DNA"/>
</dbReference>
<evidence type="ECO:0000256" key="1">
    <source>
        <dbReference type="SAM" id="MobiDB-lite"/>
    </source>
</evidence>
<evidence type="ECO:0000313" key="3">
    <source>
        <dbReference type="EMBL" id="EPT04865.1"/>
    </source>
</evidence>
<evidence type="ECO:0000313" key="4">
    <source>
        <dbReference type="Proteomes" id="UP000015241"/>
    </source>
</evidence>
<feature type="domain" description="GIT Spa2 homology (SHD)" evidence="2">
    <location>
        <begin position="75"/>
        <end position="105"/>
    </location>
</feature>
<keyword evidence="4" id="KW-1185">Reference proteome</keyword>
<reference evidence="3 4" key="1">
    <citation type="journal article" date="2012" name="Science">
        <title>The Paleozoic origin of enzymatic lignin decomposition reconstructed from 31 fungal genomes.</title>
        <authorList>
            <person name="Floudas D."/>
            <person name="Binder M."/>
            <person name="Riley R."/>
            <person name="Barry K."/>
            <person name="Blanchette R.A."/>
            <person name="Henrissat B."/>
            <person name="Martinez A.T."/>
            <person name="Otillar R."/>
            <person name="Spatafora J.W."/>
            <person name="Yadav J.S."/>
            <person name="Aerts A."/>
            <person name="Benoit I."/>
            <person name="Boyd A."/>
            <person name="Carlson A."/>
            <person name="Copeland A."/>
            <person name="Coutinho P.M."/>
            <person name="de Vries R.P."/>
            <person name="Ferreira P."/>
            <person name="Findley K."/>
            <person name="Foster B."/>
            <person name="Gaskell J."/>
            <person name="Glotzer D."/>
            <person name="Gorecki P."/>
            <person name="Heitman J."/>
            <person name="Hesse C."/>
            <person name="Hori C."/>
            <person name="Igarashi K."/>
            <person name="Jurgens J.A."/>
            <person name="Kallen N."/>
            <person name="Kersten P."/>
            <person name="Kohler A."/>
            <person name="Kuees U."/>
            <person name="Kumar T.K.A."/>
            <person name="Kuo A."/>
            <person name="LaButti K."/>
            <person name="Larrondo L.F."/>
            <person name="Lindquist E."/>
            <person name="Ling A."/>
            <person name="Lombard V."/>
            <person name="Lucas S."/>
            <person name="Lundell T."/>
            <person name="Martin R."/>
            <person name="McLaughlin D.J."/>
            <person name="Morgenstern I."/>
            <person name="Morin E."/>
            <person name="Murat C."/>
            <person name="Nagy L.G."/>
            <person name="Nolan M."/>
            <person name="Ohm R.A."/>
            <person name="Patyshakuliyeva A."/>
            <person name="Rokas A."/>
            <person name="Ruiz-Duenas F.J."/>
            <person name="Sabat G."/>
            <person name="Salamov A."/>
            <person name="Samejima M."/>
            <person name="Schmutz J."/>
            <person name="Slot J.C."/>
            <person name="St John F."/>
            <person name="Stenlid J."/>
            <person name="Sun H."/>
            <person name="Sun S."/>
            <person name="Syed K."/>
            <person name="Tsang A."/>
            <person name="Wiebenga A."/>
            <person name="Young D."/>
            <person name="Pisabarro A."/>
            <person name="Eastwood D.C."/>
            <person name="Martin F."/>
            <person name="Cullen D."/>
            <person name="Grigoriev I.V."/>
            <person name="Hibbett D.S."/>
        </authorList>
    </citation>
    <scope>NUCLEOTIDE SEQUENCE</scope>
    <source>
        <strain evidence="4">FP-58527</strain>
    </source>
</reference>
<dbReference type="InParanoid" id="S8G3K4"/>
<dbReference type="SMART" id="SM00555">
    <property type="entry name" value="GIT"/>
    <property type="match status" value="2"/>
</dbReference>
<organism evidence="3 4">
    <name type="scientific">Fomitopsis schrenkii</name>
    <name type="common">Brown rot fungus</name>
    <dbReference type="NCBI Taxonomy" id="2126942"/>
    <lineage>
        <taxon>Eukaryota</taxon>
        <taxon>Fungi</taxon>
        <taxon>Dikarya</taxon>
        <taxon>Basidiomycota</taxon>
        <taxon>Agaricomycotina</taxon>
        <taxon>Agaricomycetes</taxon>
        <taxon>Polyporales</taxon>
        <taxon>Fomitopsis</taxon>
    </lineage>
</organism>
<dbReference type="GO" id="GO:0005078">
    <property type="term" value="F:MAP-kinase scaffold activity"/>
    <property type="evidence" value="ECO:0007669"/>
    <property type="project" value="TreeGrafter"/>
</dbReference>
<dbReference type="InterPro" id="IPR039892">
    <property type="entry name" value="Spa2/Sph1"/>
</dbReference>
<dbReference type="PANTHER" id="PTHR21601:SF0">
    <property type="entry name" value="PROTEIN SPA2-RELATED"/>
    <property type="match status" value="1"/>
</dbReference>
<feature type="domain" description="GIT Spa2 homology (SHD)" evidence="2">
    <location>
        <begin position="125"/>
        <end position="155"/>
    </location>
</feature>
<feature type="compositionally biased region" description="Basic and acidic residues" evidence="1">
    <location>
        <begin position="1"/>
        <end position="11"/>
    </location>
</feature>
<name>S8G3K4_FOMSC</name>
<dbReference type="OrthoDB" id="5588096at2759"/>
<protein>
    <recommendedName>
        <fullName evidence="2">GIT Spa2 homology (SHD) domain-containing protein</fullName>
    </recommendedName>
</protein>
<dbReference type="PANTHER" id="PTHR21601">
    <property type="entry name" value="SPA2 PROTEIN"/>
    <property type="match status" value="1"/>
</dbReference>
<evidence type="ECO:0000259" key="2">
    <source>
        <dbReference type="SMART" id="SM00555"/>
    </source>
</evidence>
<sequence length="164" mass="18402">MPVDDFHERGDTIYAGTPSGLAQPRFQEHTREPGYSGVMLAAPHELARAQCVEFSRCIANSSAEPLGTGGAAKSMRQTLGRMTHQQFAELRIDVYDELLRRRSSRALAVPCLPVREDMHEKRNEAREKLSALSSHRFVQLVDDVLRELVGRYPELNVQTGDGRI</sequence>
<gene>
    <name evidence="3" type="ORF">FOMPIDRAFT_1021664</name>
</gene>
<dbReference type="Proteomes" id="UP000015241">
    <property type="component" value="Unassembled WGS sequence"/>
</dbReference>